<comment type="caution">
    <text evidence="2">The sequence shown here is derived from an EMBL/GenBank/DDBJ whole genome shotgun (WGS) entry which is preliminary data.</text>
</comment>
<reference evidence="2 3" key="1">
    <citation type="submission" date="2017-06" db="EMBL/GenBank/DDBJ databases">
        <title>Ant-infecting Ophiocordyceps genomes reveal a high diversity of potential behavioral manipulation genes and a possible major role for enterotoxins.</title>
        <authorList>
            <person name="De Bekker C."/>
            <person name="Evans H.C."/>
            <person name="Brachmann A."/>
            <person name="Hughes D.P."/>
        </authorList>
    </citation>
    <scope>NUCLEOTIDE SEQUENCE [LARGE SCALE GENOMIC DNA]</scope>
    <source>
        <strain evidence="2 3">Map64</strain>
    </source>
</reference>
<organism evidence="2 3">
    <name type="scientific">Ophiocordyceps australis</name>
    <dbReference type="NCBI Taxonomy" id="1399860"/>
    <lineage>
        <taxon>Eukaryota</taxon>
        <taxon>Fungi</taxon>
        <taxon>Dikarya</taxon>
        <taxon>Ascomycota</taxon>
        <taxon>Pezizomycotina</taxon>
        <taxon>Sordariomycetes</taxon>
        <taxon>Hypocreomycetidae</taxon>
        <taxon>Hypocreales</taxon>
        <taxon>Ophiocordycipitaceae</taxon>
        <taxon>Ophiocordyceps</taxon>
    </lineage>
</organism>
<evidence type="ECO:0000313" key="2">
    <source>
        <dbReference type="EMBL" id="PHH64443.1"/>
    </source>
</evidence>
<gene>
    <name evidence="2" type="ORF">CDD81_4518</name>
</gene>
<feature type="region of interest" description="Disordered" evidence="1">
    <location>
        <begin position="36"/>
        <end position="61"/>
    </location>
</feature>
<accession>A0A2C5Y9Z6</accession>
<keyword evidence="3" id="KW-1185">Reference proteome</keyword>
<sequence>MDVLSRPSALVLAVAVPVTLSVVYLVHVDAHLASHTRTMSGRRQSSIAAPQQPRDPSSLGLDLDQPDLVVVYERVESGPVPASRLVHPLPDTAPARGAQASRLLHGYTRAVHQAFGVTPQALLLRALTRNGETRNTFGRAYIDQLPLRRGQLVNGVYAISSLESPDALGSERVEMSIKVPAPWPSVDGLVVAAIEPVSPRGWDAGQTAGAEDDVIFVNETWMWRGVHDRPTLLETRLGGWFHSRLSAWLVLRGMAAVVKAT</sequence>
<dbReference type="AlphaFoldDB" id="A0A2C5Y9Z6"/>
<name>A0A2C5Y9Z6_9HYPO</name>
<dbReference type="OrthoDB" id="5599753at2759"/>
<protein>
    <submittedName>
        <fullName evidence="2">Uncharacterized protein</fullName>
    </submittedName>
</protein>
<proteinExistence type="predicted"/>
<dbReference type="Proteomes" id="UP000226192">
    <property type="component" value="Unassembled WGS sequence"/>
</dbReference>
<evidence type="ECO:0000313" key="3">
    <source>
        <dbReference type="Proteomes" id="UP000226192"/>
    </source>
</evidence>
<evidence type="ECO:0000256" key="1">
    <source>
        <dbReference type="SAM" id="MobiDB-lite"/>
    </source>
</evidence>
<feature type="compositionally biased region" description="Polar residues" evidence="1">
    <location>
        <begin position="36"/>
        <end position="49"/>
    </location>
</feature>
<dbReference type="EMBL" id="NJET01000030">
    <property type="protein sequence ID" value="PHH64443.1"/>
    <property type="molecule type" value="Genomic_DNA"/>
</dbReference>